<sequence length="79" mass="8939">MEVASPSQGELVAEHLGFGLFVVDRQINARMWNRLVRDHSGKTMAKMLGKALFESFPDLPRNWLMRSTHRTSRSALALA</sequence>
<keyword evidence="2" id="KW-1185">Reference proteome</keyword>
<dbReference type="RefSeq" id="WP_013428306.1">
    <property type="nucleotide sequence ID" value="NZ_CP062173.1"/>
</dbReference>
<dbReference type="Proteomes" id="UP001493153">
    <property type="component" value="Plasmid megaplasmid"/>
</dbReference>
<gene>
    <name evidence="1" type="ORF">IHE29_00345</name>
</gene>
<name>A0ABZ2PXI2_9BURK</name>
<protein>
    <submittedName>
        <fullName evidence="1">Two component response regulator</fullName>
    </submittedName>
</protein>
<dbReference type="EMBL" id="CP062175">
    <property type="protein sequence ID" value="WXK37846.1"/>
    <property type="molecule type" value="Genomic_DNA"/>
</dbReference>
<dbReference type="Gene3D" id="3.30.450.20">
    <property type="entry name" value="PAS domain"/>
    <property type="match status" value="1"/>
</dbReference>
<dbReference type="SUPFAM" id="SSF55785">
    <property type="entry name" value="PYP-like sensor domain (PAS domain)"/>
    <property type="match status" value="1"/>
</dbReference>
<geneLocation type="plasmid" evidence="1 2">
    <name>megaplasmid</name>
</geneLocation>
<reference evidence="1 2" key="1">
    <citation type="submission" date="2020-09" db="EMBL/GenBank/DDBJ databases">
        <title>Genome sequences of Mycetohabitans spp.</title>
        <authorList>
            <person name="Carter M.E."/>
            <person name="Carpenter S.C.D."/>
            <person name="Bogdanove A.J."/>
        </authorList>
    </citation>
    <scope>NUCLEOTIDE SEQUENCE [LARGE SCALE GENOMIC DNA]</scope>
    <source>
        <strain evidence="1 2">B12</strain>
        <plasmid evidence="1 2">megaplasmid</plasmid>
    </source>
</reference>
<evidence type="ECO:0000313" key="1">
    <source>
        <dbReference type="EMBL" id="WXK37846.1"/>
    </source>
</evidence>
<dbReference type="InterPro" id="IPR035965">
    <property type="entry name" value="PAS-like_dom_sf"/>
</dbReference>
<organism evidence="1 2">
    <name type="scientific">Mycetohabitans rhizoxinica</name>
    <dbReference type="NCBI Taxonomy" id="412963"/>
    <lineage>
        <taxon>Bacteria</taxon>
        <taxon>Pseudomonadati</taxon>
        <taxon>Pseudomonadota</taxon>
        <taxon>Betaproteobacteria</taxon>
        <taxon>Burkholderiales</taxon>
        <taxon>Burkholderiaceae</taxon>
        <taxon>Mycetohabitans</taxon>
    </lineage>
</organism>
<evidence type="ECO:0000313" key="2">
    <source>
        <dbReference type="Proteomes" id="UP001493153"/>
    </source>
</evidence>
<proteinExistence type="predicted"/>
<keyword evidence="1" id="KW-0614">Plasmid</keyword>
<accession>A0ABZ2PXI2</accession>